<protein>
    <recommendedName>
        <fullName evidence="2">SANTA domain-containing protein</fullName>
    </recommendedName>
</protein>
<proteinExistence type="predicted"/>
<feature type="region of interest" description="Disordered" evidence="1">
    <location>
        <begin position="27"/>
        <end position="52"/>
    </location>
</feature>
<dbReference type="Proteomes" id="UP001190926">
    <property type="component" value="Unassembled WGS sequence"/>
</dbReference>
<evidence type="ECO:0000256" key="1">
    <source>
        <dbReference type="SAM" id="MobiDB-lite"/>
    </source>
</evidence>
<feature type="domain" description="SANTA" evidence="2">
    <location>
        <begin position="72"/>
        <end position="163"/>
    </location>
</feature>
<dbReference type="InterPro" id="IPR053090">
    <property type="entry name" value="Centromere_KNL-2_homolog"/>
</dbReference>
<name>A0AAD4PAP0_PERFH</name>
<organism evidence="3 4">
    <name type="scientific">Perilla frutescens var. hirtella</name>
    <name type="common">Perilla citriodora</name>
    <name type="synonym">Perilla setoyensis</name>
    <dbReference type="NCBI Taxonomy" id="608512"/>
    <lineage>
        <taxon>Eukaryota</taxon>
        <taxon>Viridiplantae</taxon>
        <taxon>Streptophyta</taxon>
        <taxon>Embryophyta</taxon>
        <taxon>Tracheophyta</taxon>
        <taxon>Spermatophyta</taxon>
        <taxon>Magnoliopsida</taxon>
        <taxon>eudicotyledons</taxon>
        <taxon>Gunneridae</taxon>
        <taxon>Pentapetalae</taxon>
        <taxon>asterids</taxon>
        <taxon>lamiids</taxon>
        <taxon>Lamiales</taxon>
        <taxon>Lamiaceae</taxon>
        <taxon>Nepetoideae</taxon>
        <taxon>Elsholtzieae</taxon>
        <taxon>Perilla</taxon>
    </lineage>
</organism>
<dbReference type="AlphaFoldDB" id="A0AAD4PAP0"/>
<feature type="compositionally biased region" description="Polar residues" evidence="1">
    <location>
        <begin position="191"/>
        <end position="220"/>
    </location>
</feature>
<dbReference type="Pfam" id="PF09133">
    <property type="entry name" value="SANTA"/>
    <property type="match status" value="1"/>
</dbReference>
<accession>A0AAD4PAP0</accession>
<sequence>MSTEHEPTTLLQKRHCDKPTREMSFEGCGSSSKWSGPVRQHHSKSDNFPSCKRNDERECVQPAGVASGRKVILLHTWWLVKADPDSHGKRLGIGGYTLEEKLGMRTFCSASIVKKHDATTLQTVDGITVMVHGYLDRSRTLENGFSEEVCDHFQIGFPYYWEDFAALSDSSEEPGYSSASKGVSPSDAYKTPTQYVRETNMTPTQEVRGTNMMSAIQSMDSADHRATRARKKRTASSNLAGGGPLTRSRARCR</sequence>
<keyword evidence="4" id="KW-1185">Reference proteome</keyword>
<gene>
    <name evidence="3" type="ORF">C2S53_007428</name>
</gene>
<comment type="caution">
    <text evidence="3">The sequence shown here is derived from an EMBL/GenBank/DDBJ whole genome shotgun (WGS) entry which is preliminary data.</text>
</comment>
<evidence type="ECO:0000259" key="2">
    <source>
        <dbReference type="Pfam" id="PF09133"/>
    </source>
</evidence>
<dbReference type="EMBL" id="SDAM02000073">
    <property type="protein sequence ID" value="KAH6832150.1"/>
    <property type="molecule type" value="Genomic_DNA"/>
</dbReference>
<evidence type="ECO:0000313" key="3">
    <source>
        <dbReference type="EMBL" id="KAH6832150.1"/>
    </source>
</evidence>
<feature type="region of interest" description="Disordered" evidence="1">
    <location>
        <begin position="172"/>
        <end position="253"/>
    </location>
</feature>
<reference evidence="3 4" key="1">
    <citation type="journal article" date="2021" name="Nat. Commun.">
        <title>Incipient diploidization of the medicinal plant Perilla within 10,000 years.</title>
        <authorList>
            <person name="Zhang Y."/>
            <person name="Shen Q."/>
            <person name="Leng L."/>
            <person name="Zhang D."/>
            <person name="Chen S."/>
            <person name="Shi Y."/>
            <person name="Ning Z."/>
            <person name="Chen S."/>
        </authorList>
    </citation>
    <scope>NUCLEOTIDE SEQUENCE [LARGE SCALE GENOMIC DNA]</scope>
    <source>
        <strain evidence="4">cv. PC099</strain>
    </source>
</reference>
<evidence type="ECO:0000313" key="4">
    <source>
        <dbReference type="Proteomes" id="UP001190926"/>
    </source>
</evidence>
<dbReference type="PANTHER" id="PTHR35311">
    <property type="entry name" value="KINETOCHORE-ASSOCIATED PROTEIN KNL-2 HOMOLOG"/>
    <property type="match status" value="1"/>
</dbReference>
<dbReference type="PANTHER" id="PTHR35311:SF1">
    <property type="entry name" value="PROTEIN EMBRYO DEFECTIVE 1674"/>
    <property type="match status" value="1"/>
</dbReference>
<dbReference type="InterPro" id="IPR015216">
    <property type="entry name" value="SANTA"/>
</dbReference>